<proteinExistence type="predicted"/>
<evidence type="ECO:0000256" key="1">
    <source>
        <dbReference type="SAM" id="MobiDB-lite"/>
    </source>
</evidence>
<dbReference type="EMBL" id="AUYB01000096">
    <property type="protein sequence ID" value="KZN40240.1"/>
    <property type="molecule type" value="Genomic_DNA"/>
</dbReference>
<gene>
    <name evidence="2" type="ORF">N475_12290</name>
</gene>
<feature type="region of interest" description="Disordered" evidence="1">
    <location>
        <begin position="81"/>
        <end position="101"/>
    </location>
</feature>
<evidence type="ECO:0000313" key="3">
    <source>
        <dbReference type="Proteomes" id="UP000076643"/>
    </source>
</evidence>
<comment type="caution">
    <text evidence="2">The sequence shown here is derived from an EMBL/GenBank/DDBJ whole genome shotgun (WGS) entry which is preliminary data.</text>
</comment>
<sequence length="101" mass="11305">MKITLTALCDMQPITKFVANSLDVALYNLIACVGDAEYIVVDSGGEAIRARNPLELQKLVQHIDYLQMTIRQQSAYDEMIGQPTRQGSNQLEVPFGNNKLY</sequence>
<reference evidence="2 3" key="1">
    <citation type="submission" date="2013-07" db="EMBL/GenBank/DDBJ databases">
        <title>Comparative Genomic and Metabolomic Analysis of Twelve Strains of Pseudoalteromonas luteoviolacea.</title>
        <authorList>
            <person name="Vynne N.G."/>
            <person name="Mansson M."/>
            <person name="Gram L."/>
        </authorList>
    </citation>
    <scope>NUCLEOTIDE SEQUENCE [LARGE SCALE GENOMIC DNA]</scope>
    <source>
        <strain evidence="2 3">DSM 6061</strain>
    </source>
</reference>
<evidence type="ECO:0000313" key="2">
    <source>
        <dbReference type="EMBL" id="KZN40240.1"/>
    </source>
</evidence>
<name>A0A166XEP1_9GAMM</name>
<dbReference type="InterPro" id="IPR045508">
    <property type="entry name" value="DUF6482"/>
</dbReference>
<protein>
    <submittedName>
        <fullName evidence="2">Uncharacterized protein</fullName>
    </submittedName>
</protein>
<dbReference type="Proteomes" id="UP000076643">
    <property type="component" value="Unassembled WGS sequence"/>
</dbReference>
<organism evidence="2 3">
    <name type="scientific">Pseudoalteromonas luteoviolacea DSM 6061</name>
    <dbReference type="NCBI Taxonomy" id="1365250"/>
    <lineage>
        <taxon>Bacteria</taxon>
        <taxon>Pseudomonadati</taxon>
        <taxon>Pseudomonadota</taxon>
        <taxon>Gammaproteobacteria</taxon>
        <taxon>Alteromonadales</taxon>
        <taxon>Pseudoalteromonadaceae</taxon>
        <taxon>Pseudoalteromonas</taxon>
    </lineage>
</organism>
<dbReference type="PATRIC" id="fig|1365250.3.peg.1687"/>
<dbReference type="RefSeq" id="WP_063365005.1">
    <property type="nucleotide sequence ID" value="NZ_AQHB01000037.1"/>
</dbReference>
<keyword evidence="3" id="KW-1185">Reference proteome</keyword>
<accession>A0A166XEP1</accession>
<dbReference type="AlphaFoldDB" id="A0A166XEP1"/>
<dbReference type="Pfam" id="PF20090">
    <property type="entry name" value="DUF6482"/>
    <property type="match status" value="1"/>
</dbReference>